<comment type="caution">
    <text evidence="2">The sequence shown here is derived from an EMBL/GenBank/DDBJ whole genome shotgun (WGS) entry which is preliminary data.</text>
</comment>
<dbReference type="PROSITE" id="PS50987">
    <property type="entry name" value="HTH_ARSR_2"/>
    <property type="match status" value="1"/>
</dbReference>
<evidence type="ECO:0000313" key="3">
    <source>
        <dbReference type="Proteomes" id="UP001155840"/>
    </source>
</evidence>
<gene>
    <name evidence="2" type="ORF">G8E10_14665</name>
</gene>
<dbReference type="EMBL" id="JAANCM010000007">
    <property type="protein sequence ID" value="NHT76974.1"/>
    <property type="molecule type" value="Genomic_DNA"/>
</dbReference>
<dbReference type="PANTHER" id="PTHR38600">
    <property type="entry name" value="TRANSCRIPTIONAL REGULATORY PROTEIN"/>
    <property type="match status" value="1"/>
</dbReference>
<dbReference type="InterPro" id="IPR036388">
    <property type="entry name" value="WH-like_DNA-bd_sf"/>
</dbReference>
<feature type="domain" description="HTH arsR-type" evidence="1">
    <location>
        <begin position="1"/>
        <end position="87"/>
    </location>
</feature>
<dbReference type="SUPFAM" id="SSF46785">
    <property type="entry name" value="Winged helix' DNA-binding domain"/>
    <property type="match status" value="1"/>
</dbReference>
<dbReference type="GO" id="GO:0003700">
    <property type="term" value="F:DNA-binding transcription factor activity"/>
    <property type="evidence" value="ECO:0007669"/>
    <property type="project" value="InterPro"/>
</dbReference>
<organism evidence="2 3">
    <name type="scientific">Ferranicluibacter rubi</name>
    <dbReference type="NCBI Taxonomy" id="2715133"/>
    <lineage>
        <taxon>Bacteria</taxon>
        <taxon>Pseudomonadati</taxon>
        <taxon>Pseudomonadota</taxon>
        <taxon>Alphaproteobacteria</taxon>
        <taxon>Hyphomicrobiales</taxon>
        <taxon>Rhizobiaceae</taxon>
        <taxon>Ferranicluibacter</taxon>
    </lineage>
</organism>
<dbReference type="NCBIfam" id="NF033788">
    <property type="entry name" value="HTH_metalloreg"/>
    <property type="match status" value="1"/>
</dbReference>
<protein>
    <submittedName>
        <fullName evidence="2">Winged helix-turn-helix transcriptional regulator</fullName>
    </submittedName>
</protein>
<reference evidence="2" key="1">
    <citation type="submission" date="2020-03" db="EMBL/GenBank/DDBJ databases">
        <title>Ferranicluibacter endophyticum gen. nov., sp. nov., a new genus isolated from Rubus ulmifolius Schott. stem.</title>
        <authorList>
            <person name="Roca-Couso R."/>
            <person name="Flores-Felix J.D."/>
            <person name="Igual J.M."/>
            <person name="Rivas R."/>
        </authorList>
    </citation>
    <scope>NUCLEOTIDE SEQUENCE</scope>
    <source>
        <strain evidence="2">CRRU44</strain>
    </source>
</reference>
<accession>A0AA43ZFL3</accession>
<dbReference type="InterPro" id="IPR011991">
    <property type="entry name" value="ArsR-like_HTH"/>
</dbReference>
<dbReference type="RefSeq" id="WP_110803103.1">
    <property type="nucleotide sequence ID" value="NZ_JAANCM010000007.1"/>
</dbReference>
<dbReference type="PRINTS" id="PR00778">
    <property type="entry name" value="HTHARSR"/>
</dbReference>
<dbReference type="InterPro" id="IPR001845">
    <property type="entry name" value="HTH_ArsR_DNA-bd_dom"/>
</dbReference>
<dbReference type="PANTHER" id="PTHR38600:SF1">
    <property type="entry name" value="TRANSCRIPTIONAL REGULATORY PROTEIN"/>
    <property type="match status" value="1"/>
</dbReference>
<dbReference type="CDD" id="cd00090">
    <property type="entry name" value="HTH_ARSR"/>
    <property type="match status" value="1"/>
</dbReference>
<name>A0AA43ZFL3_9HYPH</name>
<sequence length="94" mass="11048">MTDRLFNAISDSRRRYLLEQLMVSPMTVKQMSDRLPISRPRVSQHLKVLRDAQLVLVQTCGTRRVHMINNAAFQPLQTWIDNFRAPSIRERTLI</sequence>
<dbReference type="Gene3D" id="1.10.10.10">
    <property type="entry name" value="Winged helix-like DNA-binding domain superfamily/Winged helix DNA-binding domain"/>
    <property type="match status" value="1"/>
</dbReference>
<keyword evidence="3" id="KW-1185">Reference proteome</keyword>
<evidence type="ECO:0000313" key="2">
    <source>
        <dbReference type="EMBL" id="NHT76974.1"/>
    </source>
</evidence>
<proteinExistence type="predicted"/>
<dbReference type="AlphaFoldDB" id="A0AA43ZFL3"/>
<dbReference type="InterPro" id="IPR036390">
    <property type="entry name" value="WH_DNA-bd_sf"/>
</dbReference>
<dbReference type="SMART" id="SM00418">
    <property type="entry name" value="HTH_ARSR"/>
    <property type="match status" value="1"/>
</dbReference>
<dbReference type="Pfam" id="PF01022">
    <property type="entry name" value="HTH_5"/>
    <property type="match status" value="1"/>
</dbReference>
<dbReference type="Proteomes" id="UP001155840">
    <property type="component" value="Unassembled WGS sequence"/>
</dbReference>
<evidence type="ECO:0000259" key="1">
    <source>
        <dbReference type="PROSITE" id="PS50987"/>
    </source>
</evidence>